<dbReference type="RefSeq" id="WP_285234908.1">
    <property type="nucleotide sequence ID" value="NZ_CP116346.1"/>
</dbReference>
<gene>
    <name evidence="2" type="ORF">PFX98_09245</name>
</gene>
<evidence type="ECO:0000313" key="2">
    <source>
        <dbReference type="EMBL" id="WIT13788.1"/>
    </source>
</evidence>
<feature type="chain" id="PRO_5041681996" description="Lipoprotein" evidence="1">
    <location>
        <begin position="19"/>
        <end position="153"/>
    </location>
</feature>
<organism evidence="2 3">
    <name type="scientific">Paucibacter sediminis</name>
    <dbReference type="NCBI Taxonomy" id="3019553"/>
    <lineage>
        <taxon>Bacteria</taxon>
        <taxon>Pseudomonadati</taxon>
        <taxon>Pseudomonadota</taxon>
        <taxon>Betaproteobacteria</taxon>
        <taxon>Burkholderiales</taxon>
        <taxon>Sphaerotilaceae</taxon>
        <taxon>Roseateles</taxon>
    </lineage>
</organism>
<dbReference type="Proteomes" id="UP001177769">
    <property type="component" value="Chromosome"/>
</dbReference>
<evidence type="ECO:0000256" key="1">
    <source>
        <dbReference type="SAM" id="SignalP"/>
    </source>
</evidence>
<sequence>MKNALMIALALASGTACAQQSELQRCRGIADKDARLACYDGIALATPAAAAPAAAVPKAVAPAEPKADTFGLERRQLKAEADAVESRIDGPFDGWGPKSVIRLANGQAWMVIDGSSAVLRLKSPKVLVRRAAMGSFMMEFEGSNETARVRRLE</sequence>
<evidence type="ECO:0008006" key="4">
    <source>
        <dbReference type="Google" id="ProtNLM"/>
    </source>
</evidence>
<reference evidence="2" key="1">
    <citation type="submission" date="2023-01" db="EMBL/GenBank/DDBJ databases">
        <title>Whole genome sequence of Paucibacter sp. S2-9 isolated from pond sediment.</title>
        <authorList>
            <person name="Jung J.Y."/>
        </authorList>
    </citation>
    <scope>NUCLEOTIDE SEQUENCE</scope>
    <source>
        <strain evidence="2">S2-9</strain>
    </source>
</reference>
<keyword evidence="3" id="KW-1185">Reference proteome</keyword>
<feature type="signal peptide" evidence="1">
    <location>
        <begin position="1"/>
        <end position="18"/>
    </location>
</feature>
<dbReference type="KEGG" id="pais:PFX98_09245"/>
<name>A0AA95NJT8_9BURK</name>
<accession>A0AA95NJT8</accession>
<keyword evidence="1" id="KW-0732">Signal</keyword>
<dbReference type="AlphaFoldDB" id="A0AA95NJT8"/>
<protein>
    <recommendedName>
        <fullName evidence="4">Lipoprotein</fullName>
    </recommendedName>
</protein>
<dbReference type="PROSITE" id="PS51257">
    <property type="entry name" value="PROKAR_LIPOPROTEIN"/>
    <property type="match status" value="1"/>
</dbReference>
<dbReference type="EMBL" id="CP116346">
    <property type="protein sequence ID" value="WIT13788.1"/>
    <property type="molecule type" value="Genomic_DNA"/>
</dbReference>
<evidence type="ECO:0000313" key="3">
    <source>
        <dbReference type="Proteomes" id="UP001177769"/>
    </source>
</evidence>
<proteinExistence type="predicted"/>